<dbReference type="Gene3D" id="3.40.50.1820">
    <property type="entry name" value="alpha/beta hydrolase"/>
    <property type="match status" value="1"/>
</dbReference>
<accession>A0A091BD59</accession>
<dbReference type="Proteomes" id="UP000029391">
    <property type="component" value="Unassembled WGS sequence"/>
</dbReference>
<dbReference type="InterPro" id="IPR029058">
    <property type="entry name" value="AB_hydrolase_fold"/>
</dbReference>
<dbReference type="eggNOG" id="COG1073">
    <property type="taxonomic scope" value="Bacteria"/>
</dbReference>
<dbReference type="Pfam" id="PF00561">
    <property type="entry name" value="Abhydrolase_1"/>
    <property type="match status" value="1"/>
</dbReference>
<dbReference type="PANTHER" id="PTHR43798">
    <property type="entry name" value="MONOACYLGLYCEROL LIPASE"/>
    <property type="match status" value="1"/>
</dbReference>
<dbReference type="AlphaFoldDB" id="A0A091BD59"/>
<evidence type="ECO:0000313" key="3">
    <source>
        <dbReference type="Proteomes" id="UP000029391"/>
    </source>
</evidence>
<dbReference type="InterPro" id="IPR050266">
    <property type="entry name" value="AB_hydrolase_sf"/>
</dbReference>
<evidence type="ECO:0000259" key="1">
    <source>
        <dbReference type="Pfam" id="PF00561"/>
    </source>
</evidence>
<dbReference type="STRING" id="1121013.GCA_000426365_00042"/>
<protein>
    <recommendedName>
        <fullName evidence="1">AB hydrolase-1 domain-containing protein</fullName>
    </recommendedName>
</protein>
<dbReference type="GO" id="GO:0016020">
    <property type="term" value="C:membrane"/>
    <property type="evidence" value="ECO:0007669"/>
    <property type="project" value="TreeGrafter"/>
</dbReference>
<organism evidence="2 3">
    <name type="scientific">Arenimonas composti TR7-09 = DSM 18010</name>
    <dbReference type="NCBI Taxonomy" id="1121013"/>
    <lineage>
        <taxon>Bacteria</taxon>
        <taxon>Pseudomonadati</taxon>
        <taxon>Pseudomonadota</taxon>
        <taxon>Gammaproteobacteria</taxon>
        <taxon>Lysobacterales</taxon>
        <taxon>Lysobacteraceae</taxon>
        <taxon>Arenimonas</taxon>
    </lineage>
</organism>
<keyword evidence="3" id="KW-1185">Reference proteome</keyword>
<feature type="domain" description="AB hydrolase-1" evidence="1">
    <location>
        <begin position="70"/>
        <end position="153"/>
    </location>
</feature>
<reference evidence="2 3" key="1">
    <citation type="submission" date="2013-09" db="EMBL/GenBank/DDBJ databases">
        <title>Genome sequencing of Arenimonas composti.</title>
        <authorList>
            <person name="Chen F."/>
            <person name="Wang G."/>
        </authorList>
    </citation>
    <scope>NUCLEOTIDE SEQUENCE [LARGE SCALE GENOMIC DNA]</scope>
    <source>
        <strain evidence="2 3">TR7-09</strain>
    </source>
</reference>
<proteinExistence type="predicted"/>
<dbReference type="InterPro" id="IPR000073">
    <property type="entry name" value="AB_hydrolase_1"/>
</dbReference>
<gene>
    <name evidence="2" type="ORF">P873_09950</name>
</gene>
<comment type="caution">
    <text evidence="2">The sequence shown here is derived from an EMBL/GenBank/DDBJ whole genome shotgun (WGS) entry which is preliminary data.</text>
</comment>
<name>A0A091BD59_9GAMM</name>
<dbReference type="EMBL" id="AWXU01000031">
    <property type="protein sequence ID" value="KFN49681.1"/>
    <property type="molecule type" value="Genomic_DNA"/>
</dbReference>
<dbReference type="PANTHER" id="PTHR43798:SF33">
    <property type="entry name" value="HYDROLASE, PUTATIVE (AFU_ORTHOLOGUE AFUA_2G14860)-RELATED"/>
    <property type="match status" value="1"/>
</dbReference>
<sequence length="275" mass="28880">MHEETSEVAMRMLPPLIRTLGLVAPAVAADFARRVATRPSPARRRPEPAGAEPVTFRFGLAGLRWGAGGPTVLALHGWEGRAAQFRGLGERLAARGYRLVALDAPAHGRSPGREADPVVFADALREAAAELGPLHAVVGHSMGGASVLYAVSQGLRSERSVAIAAPAGVGGVLARIAGRLGLGETARRRFFAAMSQRSGMPPEALDIDRLAGGIGQPLLVVHDHEDAVIPFADAERIAGATRARLLATRGLGHRNVLRDPAVLDQIVDFLDARAA</sequence>
<dbReference type="SUPFAM" id="SSF53474">
    <property type="entry name" value="alpha/beta-Hydrolases"/>
    <property type="match status" value="1"/>
</dbReference>
<evidence type="ECO:0000313" key="2">
    <source>
        <dbReference type="EMBL" id="KFN49681.1"/>
    </source>
</evidence>